<dbReference type="SUPFAM" id="SSF75553">
    <property type="entry name" value="Smc hinge domain"/>
    <property type="match status" value="1"/>
</dbReference>
<evidence type="ECO:0000313" key="10">
    <source>
        <dbReference type="Proteomes" id="UP000031668"/>
    </source>
</evidence>
<comment type="subcellular location">
    <subcellularLocation>
        <location evidence="1">Nucleus</location>
    </subcellularLocation>
</comment>
<dbReference type="InterPro" id="IPR010935">
    <property type="entry name" value="SMC_hinge"/>
</dbReference>
<dbReference type="GO" id="GO:0007062">
    <property type="term" value="P:sister chromatid cohesion"/>
    <property type="evidence" value="ECO:0007669"/>
    <property type="project" value="TreeGrafter"/>
</dbReference>
<gene>
    <name evidence="9" type="ORF">RF11_04128</name>
</gene>
<dbReference type="OrthoDB" id="413649at2759"/>
<evidence type="ECO:0000256" key="2">
    <source>
        <dbReference type="ARBA" id="ARBA00022618"/>
    </source>
</evidence>
<dbReference type="AlphaFoldDB" id="A0A0C2MHR9"/>
<dbReference type="InterPro" id="IPR036277">
    <property type="entry name" value="SMC_hinge_sf"/>
</dbReference>
<evidence type="ECO:0000259" key="8">
    <source>
        <dbReference type="SMART" id="SM00968"/>
    </source>
</evidence>
<evidence type="ECO:0000256" key="3">
    <source>
        <dbReference type="ARBA" id="ARBA00022776"/>
    </source>
</evidence>
<accession>A0A0C2MHR9</accession>
<dbReference type="InterPro" id="IPR003395">
    <property type="entry name" value="RecF/RecN/SMC_N"/>
</dbReference>
<dbReference type="SUPFAM" id="SSF52540">
    <property type="entry name" value="P-loop containing nucleoside triphosphate hydrolases"/>
    <property type="match status" value="2"/>
</dbReference>
<feature type="coiled-coil region" evidence="7">
    <location>
        <begin position="186"/>
        <end position="220"/>
    </location>
</feature>
<protein>
    <submittedName>
        <fullName evidence="9">Structural maintenance of chromosomes protein 1A</fullName>
    </submittedName>
</protein>
<dbReference type="SMART" id="SM00968">
    <property type="entry name" value="SMC_hinge"/>
    <property type="match status" value="1"/>
</dbReference>
<name>A0A0C2MHR9_THEKT</name>
<keyword evidence="10" id="KW-1185">Reference proteome</keyword>
<keyword evidence="4 7" id="KW-0175">Coiled coil</keyword>
<dbReference type="GO" id="GO:0051301">
    <property type="term" value="P:cell division"/>
    <property type="evidence" value="ECO:0007669"/>
    <property type="project" value="UniProtKB-KW"/>
</dbReference>
<dbReference type="Pfam" id="PF06470">
    <property type="entry name" value="SMC_hinge"/>
    <property type="match status" value="1"/>
</dbReference>
<dbReference type="InterPro" id="IPR024704">
    <property type="entry name" value="SMC"/>
</dbReference>
<dbReference type="Gene3D" id="1.20.1060.20">
    <property type="match status" value="1"/>
</dbReference>
<dbReference type="GO" id="GO:0005524">
    <property type="term" value="F:ATP binding"/>
    <property type="evidence" value="ECO:0007669"/>
    <property type="project" value="InterPro"/>
</dbReference>
<dbReference type="PANTHER" id="PTHR18937">
    <property type="entry name" value="STRUCTURAL MAINTENANCE OF CHROMOSOMES SMC FAMILY MEMBER"/>
    <property type="match status" value="1"/>
</dbReference>
<proteinExistence type="predicted"/>
<evidence type="ECO:0000256" key="4">
    <source>
        <dbReference type="ARBA" id="ARBA00023054"/>
    </source>
</evidence>
<dbReference type="Pfam" id="PF02463">
    <property type="entry name" value="SMC_N"/>
    <property type="match status" value="1"/>
</dbReference>
<comment type="caution">
    <text evidence="9">The sequence shown here is derived from an EMBL/GenBank/DDBJ whole genome shotgun (WGS) entry which is preliminary data.</text>
</comment>
<evidence type="ECO:0000313" key="9">
    <source>
        <dbReference type="EMBL" id="KII63914.1"/>
    </source>
</evidence>
<keyword evidence="6" id="KW-0131">Cell cycle</keyword>
<evidence type="ECO:0000256" key="6">
    <source>
        <dbReference type="ARBA" id="ARBA00023306"/>
    </source>
</evidence>
<dbReference type="Proteomes" id="UP000031668">
    <property type="component" value="Unassembled WGS sequence"/>
</dbReference>
<dbReference type="GO" id="GO:0008278">
    <property type="term" value="C:cohesin complex"/>
    <property type="evidence" value="ECO:0007669"/>
    <property type="project" value="TreeGrafter"/>
</dbReference>
<keyword evidence="2" id="KW-0132">Cell division</keyword>
<dbReference type="Gene3D" id="3.30.70.1620">
    <property type="match status" value="1"/>
</dbReference>
<evidence type="ECO:0000256" key="5">
    <source>
        <dbReference type="ARBA" id="ARBA00023242"/>
    </source>
</evidence>
<dbReference type="InterPro" id="IPR027417">
    <property type="entry name" value="P-loop_NTPase"/>
</dbReference>
<dbReference type="Gene3D" id="3.40.50.300">
    <property type="entry name" value="P-loop containing nucleotide triphosphate hydrolases"/>
    <property type="match status" value="1"/>
</dbReference>
<feature type="coiled-coil region" evidence="7">
    <location>
        <begin position="895"/>
        <end position="922"/>
    </location>
</feature>
<evidence type="ECO:0000256" key="7">
    <source>
        <dbReference type="SAM" id="Coils"/>
    </source>
</evidence>
<organism evidence="9 10">
    <name type="scientific">Thelohanellus kitauei</name>
    <name type="common">Myxosporean</name>
    <dbReference type="NCBI Taxonomy" id="669202"/>
    <lineage>
        <taxon>Eukaryota</taxon>
        <taxon>Metazoa</taxon>
        <taxon>Cnidaria</taxon>
        <taxon>Myxozoa</taxon>
        <taxon>Myxosporea</taxon>
        <taxon>Bivalvulida</taxon>
        <taxon>Platysporina</taxon>
        <taxon>Myxobolidae</taxon>
        <taxon>Thelohanellus</taxon>
    </lineage>
</organism>
<feature type="domain" description="SMC hinge" evidence="8">
    <location>
        <begin position="374"/>
        <end position="490"/>
    </location>
</feature>
<dbReference type="OMA" id="YFRIKQD"/>
<feature type="coiled-coil region" evidence="7">
    <location>
        <begin position="297"/>
        <end position="359"/>
    </location>
</feature>
<dbReference type="PIRSF" id="PIRSF005719">
    <property type="entry name" value="SMC"/>
    <property type="match status" value="1"/>
</dbReference>
<reference evidence="9 10" key="1">
    <citation type="journal article" date="2014" name="Genome Biol. Evol.">
        <title>The genome of the myxosporean Thelohanellus kitauei shows adaptations to nutrient acquisition within its fish host.</title>
        <authorList>
            <person name="Yang Y."/>
            <person name="Xiong J."/>
            <person name="Zhou Z."/>
            <person name="Huo F."/>
            <person name="Miao W."/>
            <person name="Ran C."/>
            <person name="Liu Y."/>
            <person name="Zhang J."/>
            <person name="Feng J."/>
            <person name="Wang M."/>
            <person name="Wang M."/>
            <person name="Wang L."/>
            <person name="Yao B."/>
        </authorList>
    </citation>
    <scope>NUCLEOTIDE SEQUENCE [LARGE SCALE GENOMIC DNA]</scope>
    <source>
        <strain evidence="9">Wuqing</strain>
    </source>
</reference>
<sequence length="1090" mass="126022">MVFQNDIDKVISERSENITFLFERFGGSIGCKKEYDKKKAILKVKQDQFTACLKKQRDITIEKQGLDHQKNESDKFTQLLQKLGDQERDIQLLKLLLIGIEITLQNSKLANHGQEVSKATMELTTLRQTQVSIKSEAAKIFREISINEKQLDDYKFQLSKLHPEFEANKNKVNHLRNKIASNQKLLSITEANIAKTKERINELELALQETEKILNIEEINKPGLNRRELNKSQYPEYLEIKTLVYNKTVNSRRLINSNISERNSLLHQMNALTSAIYQFEKRKEIYIANENSLLARIESINQRRNSYQEDISNLKKQRGELQNQIDKARREIGEDHKNLETINESLSNYKIDMIDYERENKIIEITTKLATFFRGVHGRFADLIEPIHKKYTVPITKVLGKNIDAIVVDDKSVAFECIEYLQQQKLARLVFLPLKDVRPKRINEQYRHLGGTSKLLFDTVKYDSFFKPIVEYIFGNTIVCDTVDESLSLSTGLLERRKVVSLDGTLFLKNGIISGGSKMLKQKAQIWDEQKLLELKRKRDDLENSVKLQSELLNQQKSVDELDFEIKSISDKAIALAAESTQLNQAIDKIRTDVNVLYAQTEEKKLELAELERVFAQKQEEIKVMEDEIKKVNIHEFSDFCARYSIADIDAYEQSNAIQMKEVMNRRLTCQKHVNILTNQLEYEKSKIASDKCEHLQNLINEDTEALNQILQTSESHAKYIKNIENLLGTLKTEIESQKRRYAEKNANLKETASKISSLDKQIVQTKVTKSSIEIKLENLINEKYQHLKNAKALDIKLTNVDFPELASQSQETQQFENYERIIAFGTPKYFDVDKVQPDFTQLSSRFSKIDDPDEIKETIDNLNIENENIRLKINRMAPPNLKVLKDYDAFQQSVANTINEFQRAKTEFKDAQHEFDLVKNERIKLFREIFDVVSVNINNVYKTICDNKSTQAFLTVKDSDEPYLGGIDYNCVPPNKGYRIFYYRYQSIHKLSGGEKSLAALALLFALQSVHPAPFVILDEVDAALDADNVGNLANYLRYYSKKDTPHIIISLKEDLFSKANALIGVTSEPKSEIKRSIIFTLNLDKYDK</sequence>
<keyword evidence="5" id="KW-0539">Nucleus</keyword>
<dbReference type="GO" id="GO:0005634">
    <property type="term" value="C:nucleus"/>
    <property type="evidence" value="ECO:0007669"/>
    <property type="project" value="UniProtKB-SubCell"/>
</dbReference>
<feature type="coiled-coil region" evidence="7">
    <location>
        <begin position="599"/>
        <end position="635"/>
    </location>
</feature>
<dbReference type="GO" id="GO:0003677">
    <property type="term" value="F:DNA binding"/>
    <property type="evidence" value="ECO:0007669"/>
    <property type="project" value="TreeGrafter"/>
</dbReference>
<evidence type="ECO:0000256" key="1">
    <source>
        <dbReference type="ARBA" id="ARBA00004123"/>
    </source>
</evidence>
<keyword evidence="3" id="KW-0498">Mitosis</keyword>
<feature type="coiled-coil region" evidence="7">
    <location>
        <begin position="721"/>
        <end position="762"/>
    </location>
</feature>
<dbReference type="EMBL" id="JWZT01004523">
    <property type="protein sequence ID" value="KII63914.1"/>
    <property type="molecule type" value="Genomic_DNA"/>
</dbReference>
<dbReference type="PANTHER" id="PTHR18937:SF12">
    <property type="entry name" value="STRUCTURAL MAINTENANCE OF CHROMOSOMES PROTEIN"/>
    <property type="match status" value="1"/>
</dbReference>
<dbReference type="GO" id="GO:0016887">
    <property type="term" value="F:ATP hydrolysis activity"/>
    <property type="evidence" value="ECO:0007669"/>
    <property type="project" value="InterPro"/>
</dbReference>